<proteinExistence type="predicted"/>
<organism evidence="2 3">
    <name type="scientific">Linum tenue</name>
    <dbReference type="NCBI Taxonomy" id="586396"/>
    <lineage>
        <taxon>Eukaryota</taxon>
        <taxon>Viridiplantae</taxon>
        <taxon>Streptophyta</taxon>
        <taxon>Embryophyta</taxon>
        <taxon>Tracheophyta</taxon>
        <taxon>Spermatophyta</taxon>
        <taxon>Magnoliopsida</taxon>
        <taxon>eudicotyledons</taxon>
        <taxon>Gunneridae</taxon>
        <taxon>Pentapetalae</taxon>
        <taxon>rosids</taxon>
        <taxon>fabids</taxon>
        <taxon>Malpighiales</taxon>
        <taxon>Linaceae</taxon>
        <taxon>Linum</taxon>
    </lineage>
</organism>
<keyword evidence="3" id="KW-1185">Reference proteome</keyword>
<evidence type="ECO:0000256" key="1">
    <source>
        <dbReference type="SAM" id="MobiDB-lite"/>
    </source>
</evidence>
<evidence type="ECO:0000313" key="3">
    <source>
        <dbReference type="Proteomes" id="UP001154282"/>
    </source>
</evidence>
<gene>
    <name evidence="2" type="ORF">LITE_LOCUS48020</name>
</gene>
<protein>
    <submittedName>
        <fullName evidence="2">Uncharacterized protein</fullName>
    </submittedName>
</protein>
<reference evidence="2" key="1">
    <citation type="submission" date="2022-08" db="EMBL/GenBank/DDBJ databases">
        <authorList>
            <person name="Gutierrez-Valencia J."/>
        </authorList>
    </citation>
    <scope>NUCLEOTIDE SEQUENCE</scope>
</reference>
<accession>A0AAV0RGU2</accession>
<dbReference type="Proteomes" id="UP001154282">
    <property type="component" value="Unassembled WGS sequence"/>
</dbReference>
<evidence type="ECO:0000313" key="2">
    <source>
        <dbReference type="EMBL" id="CAI0556565.1"/>
    </source>
</evidence>
<name>A0AAV0RGU2_9ROSI</name>
<dbReference type="AlphaFoldDB" id="A0AAV0RGU2"/>
<comment type="caution">
    <text evidence="2">The sequence shown here is derived from an EMBL/GenBank/DDBJ whole genome shotgun (WGS) entry which is preliminary data.</text>
</comment>
<sequence length="111" mass="12673">MGGEVTIANYSSAWHCWVKCKTRDPSFSAGRRELQLQAASIGGDRQKPIRDLRCRRIWQQQRQFAVLQLWLLFLPCIAVGRDGREPSTNAKTRRQLSPAEAQDELCSFPVL</sequence>
<feature type="region of interest" description="Disordered" evidence="1">
    <location>
        <begin position="82"/>
        <end position="111"/>
    </location>
</feature>
<dbReference type="EMBL" id="CAMGYJ010000010">
    <property type="protein sequence ID" value="CAI0556565.1"/>
    <property type="molecule type" value="Genomic_DNA"/>
</dbReference>